<dbReference type="Proteomes" id="UP001162131">
    <property type="component" value="Unassembled WGS sequence"/>
</dbReference>
<dbReference type="EMBL" id="CAJZBQ010000015">
    <property type="protein sequence ID" value="CAG9316241.1"/>
    <property type="molecule type" value="Genomic_DNA"/>
</dbReference>
<organism evidence="2 3">
    <name type="scientific">Blepharisma stoltei</name>
    <dbReference type="NCBI Taxonomy" id="1481888"/>
    <lineage>
        <taxon>Eukaryota</taxon>
        <taxon>Sar</taxon>
        <taxon>Alveolata</taxon>
        <taxon>Ciliophora</taxon>
        <taxon>Postciliodesmatophora</taxon>
        <taxon>Heterotrichea</taxon>
        <taxon>Heterotrichida</taxon>
        <taxon>Blepharismidae</taxon>
        <taxon>Blepharisma</taxon>
    </lineage>
</organism>
<feature type="compositionally biased region" description="Basic residues" evidence="1">
    <location>
        <begin position="208"/>
        <end position="221"/>
    </location>
</feature>
<gene>
    <name evidence="2" type="ORF">BSTOLATCC_MIC15676</name>
</gene>
<sequence>MTTHKCICKTCGRGITFSDASVQTEMLSEMQSFVDFTEKMCVPGAPFKKSAVRNQIMMVRPRRLKGDSGKEVEEPSSMINSEISEKTQKPIFLSPNDHFKIEINKQSEDSSSAKDLDLMMTGLKESLTSTAQTEKYIENNVKFNIPSSKNKERRKSSKPSQGITPINTLAKSQALPLCKILGGKFDPISVPIKCTTPMVSLKSEKTSKKNAKSNKKHRKNWKLKENASTSKELSDESTNQLSQNYGLIFDKHTNLDPNGRETFKHLVKLEKLGLKEQFSTKNFKYAERKKIETEESASIDLSNSLNMDQIQEFLEN</sequence>
<evidence type="ECO:0000313" key="3">
    <source>
        <dbReference type="Proteomes" id="UP001162131"/>
    </source>
</evidence>
<evidence type="ECO:0000256" key="1">
    <source>
        <dbReference type="SAM" id="MobiDB-lite"/>
    </source>
</evidence>
<name>A0AAU9J3C0_9CILI</name>
<protein>
    <submittedName>
        <fullName evidence="2">Uncharacterized protein</fullName>
    </submittedName>
</protein>
<feature type="compositionally biased region" description="Polar residues" evidence="1">
    <location>
        <begin position="226"/>
        <end position="238"/>
    </location>
</feature>
<proteinExistence type="predicted"/>
<reference evidence="2" key="1">
    <citation type="submission" date="2021-09" db="EMBL/GenBank/DDBJ databases">
        <authorList>
            <consortium name="AG Swart"/>
            <person name="Singh M."/>
            <person name="Singh A."/>
            <person name="Seah K."/>
            <person name="Emmerich C."/>
        </authorList>
    </citation>
    <scope>NUCLEOTIDE SEQUENCE</scope>
    <source>
        <strain evidence="2">ATCC30299</strain>
    </source>
</reference>
<comment type="caution">
    <text evidence="2">The sequence shown here is derived from an EMBL/GenBank/DDBJ whole genome shotgun (WGS) entry which is preliminary data.</text>
</comment>
<accession>A0AAU9J3C0</accession>
<feature type="region of interest" description="Disordered" evidence="1">
    <location>
        <begin position="144"/>
        <end position="167"/>
    </location>
</feature>
<evidence type="ECO:0000313" key="2">
    <source>
        <dbReference type="EMBL" id="CAG9316241.1"/>
    </source>
</evidence>
<feature type="region of interest" description="Disordered" evidence="1">
    <location>
        <begin position="200"/>
        <end position="238"/>
    </location>
</feature>
<dbReference type="AlphaFoldDB" id="A0AAU9J3C0"/>
<keyword evidence="3" id="KW-1185">Reference proteome</keyword>